<dbReference type="RefSeq" id="WP_139755591.1">
    <property type="nucleotide sequence ID" value="NZ_CP039852.1"/>
</dbReference>
<feature type="domain" description="TadE-like" evidence="2">
    <location>
        <begin position="7"/>
        <end position="49"/>
    </location>
</feature>
<dbReference type="Pfam" id="PF07811">
    <property type="entry name" value="TadE"/>
    <property type="match status" value="1"/>
</dbReference>
<accession>A0A5B7YAW8</accession>
<dbReference type="Proteomes" id="UP000304912">
    <property type="component" value="Chromosome"/>
</dbReference>
<gene>
    <name evidence="3" type="ORF">FBQ74_04800</name>
</gene>
<keyword evidence="1" id="KW-0812">Transmembrane</keyword>
<sequence>MKRHQKGVYTVEFAIVGAVFFMVLFAVFEVGRLFFTWNVVTEVSRRVARLAVVCDFDQENQLVDEDAVLYAVGDLAPLLPNFTAANVSVSYLSEEGAAALAYGQVEMVRAEIVNYQHQFLVPGLALTLNSPNFASTLPRESLGVTRWGYTVCDGN</sequence>
<keyword evidence="4" id="KW-1185">Reference proteome</keyword>
<protein>
    <submittedName>
        <fullName evidence="3">Pilus assembly protein</fullName>
    </submittedName>
</protein>
<evidence type="ECO:0000313" key="4">
    <source>
        <dbReference type="Proteomes" id="UP000304912"/>
    </source>
</evidence>
<keyword evidence="1" id="KW-1133">Transmembrane helix</keyword>
<name>A0A5B7YAW8_9ALTE</name>
<dbReference type="InterPro" id="IPR012495">
    <property type="entry name" value="TadE-like_dom"/>
</dbReference>
<reference evidence="3 4" key="1">
    <citation type="submission" date="2019-04" db="EMBL/GenBank/DDBJ databases">
        <title>Salinimonas iocasae sp. nov., a halophilic bacterium isolated from the outer tube casing of tubeworms in Okinawa Trough.</title>
        <authorList>
            <person name="Zhang H."/>
            <person name="Wang H."/>
            <person name="Li C."/>
        </authorList>
    </citation>
    <scope>NUCLEOTIDE SEQUENCE [LARGE SCALE GENOMIC DNA]</scope>
    <source>
        <strain evidence="3 4">KX18D6</strain>
    </source>
</reference>
<evidence type="ECO:0000259" key="2">
    <source>
        <dbReference type="Pfam" id="PF07811"/>
    </source>
</evidence>
<dbReference type="KEGG" id="salk:FBQ74_04800"/>
<evidence type="ECO:0000313" key="3">
    <source>
        <dbReference type="EMBL" id="QCZ92842.1"/>
    </source>
</evidence>
<evidence type="ECO:0000256" key="1">
    <source>
        <dbReference type="SAM" id="Phobius"/>
    </source>
</evidence>
<dbReference type="EMBL" id="CP039852">
    <property type="protein sequence ID" value="QCZ92842.1"/>
    <property type="molecule type" value="Genomic_DNA"/>
</dbReference>
<keyword evidence="1" id="KW-0472">Membrane</keyword>
<feature type="transmembrane region" description="Helical" evidence="1">
    <location>
        <begin position="7"/>
        <end position="28"/>
    </location>
</feature>
<proteinExistence type="predicted"/>
<organism evidence="3 4">
    <name type="scientific">Salinimonas iocasae</name>
    <dbReference type="NCBI Taxonomy" id="2572577"/>
    <lineage>
        <taxon>Bacteria</taxon>
        <taxon>Pseudomonadati</taxon>
        <taxon>Pseudomonadota</taxon>
        <taxon>Gammaproteobacteria</taxon>
        <taxon>Alteromonadales</taxon>
        <taxon>Alteromonadaceae</taxon>
        <taxon>Alteromonas/Salinimonas group</taxon>
        <taxon>Salinimonas</taxon>
    </lineage>
</organism>
<dbReference type="AlphaFoldDB" id="A0A5B7YAW8"/>
<dbReference type="OrthoDB" id="6948598at2"/>